<sequence>MIKEWDNGCQKIGTPRANEPMAQERKTTEGKAGKKKGKSVRTLDTSYPFQDEDSQLYQEDLCSVSHLGLWSKFYRSDPRIALGKYSPMEKEILRLGGVHTMAARKFLAFKQEEEQKLLRELQFLSSDYKRATSYKNQKSSPCSICGPGEKSWTAKVIVPAEEFKMPQREITNISKHIERMQFARALRNAQLLPYIERLRDTSFLSKASLGPEPAKDQAKEEGEDFDSSNCEITDQDKKKEAEFKPTQKQEIKMNVIFKSDQPKKRLVYNVNERRPFLPTTKLERCITGPTNRSLLHFSEFPGDLMLMNQDFISRGPHPSELTKACSLRRGNVWDKHKNCL</sequence>
<dbReference type="CTD" id="115869971"/>
<dbReference type="Proteomes" id="UP000504623">
    <property type="component" value="Unplaced"/>
</dbReference>
<name>A0A9B0TP96_CHRAS</name>
<dbReference type="OrthoDB" id="9446792at2759"/>
<proteinExistence type="predicted"/>
<evidence type="ECO:0000313" key="3">
    <source>
        <dbReference type="RefSeq" id="XP_006867521.1"/>
    </source>
</evidence>
<feature type="compositionally biased region" description="Basic and acidic residues" evidence="1">
    <location>
        <begin position="234"/>
        <end position="244"/>
    </location>
</feature>
<dbReference type="GeneID" id="102814077"/>
<keyword evidence="2" id="KW-1185">Reference proteome</keyword>
<evidence type="ECO:0000256" key="1">
    <source>
        <dbReference type="SAM" id="MobiDB-lite"/>
    </source>
</evidence>
<dbReference type="AlphaFoldDB" id="A0A9B0TP96"/>
<evidence type="ECO:0000313" key="2">
    <source>
        <dbReference type="Proteomes" id="UP000504623"/>
    </source>
</evidence>
<protein>
    <submittedName>
        <fullName evidence="3">LOW QUALITY PROTEIN: uncharacterized protein C10orf120 homolog</fullName>
    </submittedName>
</protein>
<feature type="compositionally biased region" description="Basic and acidic residues" evidence="1">
    <location>
        <begin position="22"/>
        <end position="32"/>
    </location>
</feature>
<dbReference type="RefSeq" id="XP_006867521.1">
    <property type="nucleotide sequence ID" value="XM_006867459.1"/>
</dbReference>
<dbReference type="PANTHER" id="PTHR47509">
    <property type="entry name" value="MCG1612"/>
    <property type="match status" value="1"/>
</dbReference>
<accession>A0A9B0TP96</accession>
<feature type="region of interest" description="Disordered" evidence="1">
    <location>
        <begin position="206"/>
        <end position="244"/>
    </location>
</feature>
<dbReference type="InterPro" id="IPR040721">
    <property type="entry name" value="DUF5520"/>
</dbReference>
<gene>
    <name evidence="3" type="primary">LOC102814077</name>
</gene>
<dbReference type="Pfam" id="PF17658">
    <property type="entry name" value="DUF5520"/>
    <property type="match status" value="1"/>
</dbReference>
<reference evidence="3" key="1">
    <citation type="submission" date="2025-08" db="UniProtKB">
        <authorList>
            <consortium name="RefSeq"/>
        </authorList>
    </citation>
    <scope>IDENTIFICATION</scope>
    <source>
        <tissue evidence="3">Spleen</tissue>
    </source>
</reference>
<dbReference type="PANTHER" id="PTHR47509:SF1">
    <property type="entry name" value="RIKEN CDNA 4933402N03 GENE"/>
    <property type="match status" value="1"/>
</dbReference>
<feature type="region of interest" description="Disordered" evidence="1">
    <location>
        <begin position="1"/>
        <end position="43"/>
    </location>
</feature>
<organism evidence="2 3">
    <name type="scientific">Chrysochloris asiatica</name>
    <name type="common">Cape golden mole</name>
    <dbReference type="NCBI Taxonomy" id="185453"/>
    <lineage>
        <taxon>Eukaryota</taxon>
        <taxon>Metazoa</taxon>
        <taxon>Chordata</taxon>
        <taxon>Craniata</taxon>
        <taxon>Vertebrata</taxon>
        <taxon>Euteleostomi</taxon>
        <taxon>Mammalia</taxon>
        <taxon>Eutheria</taxon>
        <taxon>Afrotheria</taxon>
        <taxon>Chrysochloridae</taxon>
        <taxon>Chrysochlorinae</taxon>
        <taxon>Chrysochloris</taxon>
    </lineage>
</organism>